<dbReference type="PRINTS" id="PR00077">
    <property type="entry name" value="GPDHDRGNASE"/>
</dbReference>
<keyword evidence="3" id="KW-0520">NAD</keyword>
<dbReference type="GO" id="GO:0047952">
    <property type="term" value="F:glycerol-3-phosphate dehydrogenase [NAD(P)+] activity"/>
    <property type="evidence" value="ECO:0007669"/>
    <property type="project" value="TreeGrafter"/>
</dbReference>
<protein>
    <recommendedName>
        <fullName evidence="4">Glycerol-3-phosphate dehydrogenase NAD-dependent C-terminal domain-containing protein</fullName>
    </recommendedName>
</protein>
<dbReference type="FunFam" id="1.10.1040.10:FF:000001">
    <property type="entry name" value="Glycerol-3-phosphate dehydrogenase [NAD(P)+]"/>
    <property type="match status" value="1"/>
</dbReference>
<reference evidence="5" key="1">
    <citation type="journal article" date="2014" name="Front. Microbiol.">
        <title>High frequency of phylogenetically diverse reductive dehalogenase-homologous genes in deep subseafloor sedimentary metagenomes.</title>
        <authorList>
            <person name="Kawai M."/>
            <person name="Futagami T."/>
            <person name="Toyoda A."/>
            <person name="Takaki Y."/>
            <person name="Nishi S."/>
            <person name="Hori S."/>
            <person name="Arai W."/>
            <person name="Tsubouchi T."/>
            <person name="Morono Y."/>
            <person name="Uchiyama I."/>
            <person name="Ito T."/>
            <person name="Fujiyama A."/>
            <person name="Inagaki F."/>
            <person name="Takami H."/>
        </authorList>
    </citation>
    <scope>NUCLEOTIDE SEQUENCE</scope>
    <source>
        <strain evidence="5">Expedition CK06-06</strain>
    </source>
</reference>
<dbReference type="GO" id="GO:0006072">
    <property type="term" value="P:glycerol-3-phosphate metabolic process"/>
    <property type="evidence" value="ECO:0007669"/>
    <property type="project" value="InterPro"/>
</dbReference>
<dbReference type="NCBIfam" id="NF000940">
    <property type="entry name" value="PRK00094.1-2"/>
    <property type="match status" value="1"/>
</dbReference>
<dbReference type="EMBL" id="BARV01015958">
    <property type="protein sequence ID" value="GAI21431.1"/>
    <property type="molecule type" value="Genomic_DNA"/>
</dbReference>
<dbReference type="InterPro" id="IPR013328">
    <property type="entry name" value="6PGD_dom2"/>
</dbReference>
<feature type="domain" description="Glycerol-3-phosphate dehydrogenase NAD-dependent C-terminal" evidence="4">
    <location>
        <begin position="30"/>
        <end position="168"/>
    </location>
</feature>
<sequence>TVVGAGNTETVGRIQEIFMGRNLRVYANTDVVGVELGGALKNIIAIACGISDGLGYGDNTKAALMTRGLAEVSRLGIKMGAEPLTFAGLAGMGDMIVTCTSKHSRNRKVGEEIGKGKSLSEVLKDMEMVAEGVWTIRSALKLADNFKVEMPITRVVYEVLWEGKKPLIAVGELMGRTPKEESLAC</sequence>
<dbReference type="PANTHER" id="PTHR11728">
    <property type="entry name" value="GLYCEROL-3-PHOSPHATE DEHYDROGENASE"/>
    <property type="match status" value="1"/>
</dbReference>
<dbReference type="GO" id="GO:0005829">
    <property type="term" value="C:cytosol"/>
    <property type="evidence" value="ECO:0007669"/>
    <property type="project" value="TreeGrafter"/>
</dbReference>
<dbReference type="InterPro" id="IPR008927">
    <property type="entry name" value="6-PGluconate_DH-like_C_sf"/>
</dbReference>
<feature type="non-terminal residue" evidence="5">
    <location>
        <position position="1"/>
    </location>
</feature>
<dbReference type="AlphaFoldDB" id="X1MTU4"/>
<evidence type="ECO:0000256" key="3">
    <source>
        <dbReference type="ARBA" id="ARBA00023027"/>
    </source>
</evidence>
<dbReference type="NCBIfam" id="NF000942">
    <property type="entry name" value="PRK00094.1-4"/>
    <property type="match status" value="1"/>
</dbReference>
<dbReference type="InterPro" id="IPR006109">
    <property type="entry name" value="G3P_DH_NAD-dep_C"/>
</dbReference>
<dbReference type="Pfam" id="PF07479">
    <property type="entry name" value="NAD_Gly3P_dh_C"/>
    <property type="match status" value="1"/>
</dbReference>
<name>X1MTU4_9ZZZZ</name>
<dbReference type="PROSITE" id="PS00957">
    <property type="entry name" value="NAD_G3PDH"/>
    <property type="match status" value="1"/>
</dbReference>
<dbReference type="InterPro" id="IPR006168">
    <property type="entry name" value="G3P_DH_NAD-dep"/>
</dbReference>
<evidence type="ECO:0000313" key="5">
    <source>
        <dbReference type="EMBL" id="GAI21431.1"/>
    </source>
</evidence>
<evidence type="ECO:0000259" key="4">
    <source>
        <dbReference type="Pfam" id="PF07479"/>
    </source>
</evidence>
<accession>X1MTU4</accession>
<evidence type="ECO:0000256" key="2">
    <source>
        <dbReference type="ARBA" id="ARBA00023002"/>
    </source>
</evidence>
<organism evidence="5">
    <name type="scientific">marine sediment metagenome</name>
    <dbReference type="NCBI Taxonomy" id="412755"/>
    <lineage>
        <taxon>unclassified sequences</taxon>
        <taxon>metagenomes</taxon>
        <taxon>ecological metagenomes</taxon>
    </lineage>
</organism>
<dbReference type="SUPFAM" id="SSF48179">
    <property type="entry name" value="6-phosphogluconate dehydrogenase C-terminal domain-like"/>
    <property type="match status" value="1"/>
</dbReference>
<dbReference type="Gene3D" id="1.10.1040.10">
    <property type="entry name" value="N-(1-d-carboxylethyl)-l-norvaline Dehydrogenase, domain 2"/>
    <property type="match status" value="1"/>
</dbReference>
<comment type="caution">
    <text evidence="5">The sequence shown here is derived from an EMBL/GenBank/DDBJ whole genome shotgun (WGS) entry which is preliminary data.</text>
</comment>
<dbReference type="GO" id="GO:0005975">
    <property type="term" value="P:carbohydrate metabolic process"/>
    <property type="evidence" value="ECO:0007669"/>
    <property type="project" value="InterPro"/>
</dbReference>
<keyword evidence="2" id="KW-0560">Oxidoreductase</keyword>
<proteinExistence type="inferred from homology"/>
<gene>
    <name evidence="5" type="ORF">S06H3_27498</name>
</gene>
<evidence type="ECO:0000256" key="1">
    <source>
        <dbReference type="ARBA" id="ARBA00011009"/>
    </source>
</evidence>
<comment type="similarity">
    <text evidence="1">Belongs to the NAD-dependent glycerol-3-phosphate dehydrogenase family.</text>
</comment>
<dbReference type="PANTHER" id="PTHR11728:SF1">
    <property type="entry name" value="GLYCEROL-3-PHOSPHATE DEHYDROGENASE [NAD(+)] 2, CHLOROPLASTIC"/>
    <property type="match status" value="1"/>
</dbReference>